<evidence type="ECO:0000256" key="11">
    <source>
        <dbReference type="ARBA" id="ARBA00022804"/>
    </source>
</evidence>
<evidence type="ECO:0000256" key="9">
    <source>
        <dbReference type="ARBA" id="ARBA00022595"/>
    </source>
</evidence>
<evidence type="ECO:0000313" key="28">
    <source>
        <dbReference type="EMBL" id="ARB49929.1"/>
    </source>
</evidence>
<dbReference type="GO" id="GO:0046718">
    <property type="term" value="P:symbiont entry into host cell"/>
    <property type="evidence" value="ECO:0007669"/>
    <property type="project" value="UniProtKB-KW"/>
</dbReference>
<evidence type="ECO:0000256" key="26">
    <source>
        <dbReference type="SAM" id="Phobius"/>
    </source>
</evidence>
<evidence type="ECO:0000256" key="15">
    <source>
        <dbReference type="ARBA" id="ARBA00022989"/>
    </source>
</evidence>
<keyword evidence="12" id="KW-1040">Host Golgi apparatus</keyword>
<keyword evidence="13" id="KW-0946">Virion</keyword>
<evidence type="ECO:0000256" key="1">
    <source>
        <dbReference type="ARBA" id="ARBA00004244"/>
    </source>
</evidence>
<keyword evidence="9" id="KW-1162">Viral penetration into host cytoplasm</keyword>
<dbReference type="EMBL" id="KX790322">
    <property type="protein sequence ID" value="ARB49929.1"/>
    <property type="molecule type" value="Genomic_RNA"/>
</dbReference>
<keyword evidence="14" id="KW-1043">Host membrane</keyword>
<evidence type="ECO:0000256" key="24">
    <source>
        <dbReference type="ARBA" id="ARBA00046501"/>
    </source>
</evidence>
<evidence type="ECO:0000256" key="7">
    <source>
        <dbReference type="ARBA" id="ARBA00022510"/>
    </source>
</evidence>
<evidence type="ECO:0000256" key="18">
    <source>
        <dbReference type="ARBA" id="ARBA00023180"/>
    </source>
</evidence>
<dbReference type="Pfam" id="PF03557">
    <property type="entry name" value="Bunya_G1"/>
    <property type="match status" value="1"/>
</dbReference>
<comment type="function">
    <text evidence="22">Forms the spikes present at the surface of the virion together with Glycoprotein N. They are able to attach the virion to a cell receptor and to promote fusion of membranes after endocytosis of the virion. Probable class II fusion protein.</text>
</comment>
<evidence type="ECO:0000256" key="6">
    <source>
        <dbReference type="ARBA" id="ARBA00022506"/>
    </source>
</evidence>
<organismHost>
    <name type="scientific">Impatiens</name>
    <dbReference type="NCBI Taxonomy" id="35939"/>
</organismHost>
<evidence type="ECO:0000256" key="25">
    <source>
        <dbReference type="ARBA" id="ARBA00046519"/>
    </source>
</evidence>
<comment type="subcellular location">
    <subcellularLocation>
        <location evidence="1">Host Golgi apparatus membrane</location>
        <topology evidence="1">Single-pass type I membrane protein</topology>
    </subcellularLocation>
    <subcellularLocation>
        <location evidence="2">Host endoplasmic reticulum membrane</location>
        <topology evidence="2">Single-pass type I membrane protein</topology>
    </subcellularLocation>
    <subcellularLocation>
        <location evidence="3">Virion membrane</location>
        <topology evidence="3">Single-pass type I membrane protein</topology>
    </subcellularLocation>
</comment>
<evidence type="ECO:0000256" key="21">
    <source>
        <dbReference type="ARBA" id="ARBA00031199"/>
    </source>
</evidence>
<keyword evidence="17" id="KW-1015">Disulfide bond</keyword>
<dbReference type="PIRSF" id="PIRSF003960">
    <property type="entry name" value="M_poly_TospoV"/>
    <property type="match status" value="1"/>
</dbReference>
<keyword evidence="19" id="KW-1038">Host endoplasmic reticulum</keyword>
<evidence type="ECO:0000256" key="3">
    <source>
        <dbReference type="ARBA" id="ARBA00004563"/>
    </source>
</evidence>
<gene>
    <name evidence="28" type="primary">GnGc</name>
</gene>
<evidence type="ECO:0000256" key="4">
    <source>
        <dbReference type="ARBA" id="ARBA00008993"/>
    </source>
</evidence>
<keyword evidence="7" id="KW-1170">Fusion of virus membrane with host endosomal membrane</keyword>
<protein>
    <recommendedName>
        <fullName evidence="5">Envelopment polyprotein</fullName>
    </recommendedName>
    <alternativeName>
        <fullName evidence="21">M polyprotein</fullName>
    </alternativeName>
</protein>
<keyword evidence="10 26" id="KW-0812">Transmembrane</keyword>
<keyword evidence="11" id="KW-1161">Viral attachment to host cell</keyword>
<keyword evidence="8" id="KW-0945">Host-virus interaction</keyword>
<evidence type="ECO:0000256" key="2">
    <source>
        <dbReference type="ARBA" id="ARBA00004482"/>
    </source>
</evidence>
<dbReference type="GO" id="GO:0019062">
    <property type="term" value="P:virion attachment to host cell"/>
    <property type="evidence" value="ECO:0007669"/>
    <property type="project" value="UniProtKB-KW"/>
</dbReference>
<comment type="subunit">
    <text evidence="25">Heterodimer with Glycoprotein N. Interacts with nucleoprotein.</text>
</comment>
<evidence type="ECO:0000256" key="12">
    <source>
        <dbReference type="ARBA" id="ARBA00022812"/>
    </source>
</evidence>
<evidence type="ECO:0000256" key="17">
    <source>
        <dbReference type="ARBA" id="ARBA00023157"/>
    </source>
</evidence>
<evidence type="ECO:0000256" key="22">
    <source>
        <dbReference type="ARBA" id="ARBA00045178"/>
    </source>
</evidence>
<feature type="transmembrane region" description="Helical" evidence="26">
    <location>
        <begin position="349"/>
        <end position="371"/>
    </location>
</feature>
<evidence type="ECO:0000256" key="16">
    <source>
        <dbReference type="ARBA" id="ARBA00023136"/>
    </source>
</evidence>
<feature type="transmembrane region" description="Helical" evidence="26">
    <location>
        <begin position="9"/>
        <end position="30"/>
    </location>
</feature>
<dbReference type="GO" id="GO:0044167">
    <property type="term" value="C:host cell endoplasmic reticulum membrane"/>
    <property type="evidence" value="ECO:0007669"/>
    <property type="project" value="UniProtKB-SubCell"/>
</dbReference>
<comment type="function">
    <text evidence="23">Forms the spikes present at the surface of the virion together with Glycoprotein C. They are able to attach the virion to a cell receptor and to promote fusion of membranes after endocytosis of the virion. Plays a role in virus binding and/or entry into the vector midgut.</text>
</comment>
<dbReference type="GO" id="GO:0055036">
    <property type="term" value="C:virion membrane"/>
    <property type="evidence" value="ECO:0007669"/>
    <property type="project" value="UniProtKB-SubCell"/>
</dbReference>
<sequence>MNILKMCELLVKISVCTLVVTTVILSFMALKETDAKIHVERGDHPEIYDEAYYDRSVDHKNEILDTLAEMLQNATGKTLRPTRDAQTVLANNEVPQSPSGLSSTPTTISVIDLPNPCLNASSLTCSIKGVSTFNVYYQVESNGVIYSCISDTITKLGNCEGSSELPRNFETVPVVPITKIDNKRKLSIGTKFYIIESLENYNYPIMYNSRPTNGTVSLQSVKFSGDCKISKTNIVNSYTVSLTTPEKIMGYVVKREGSDMSHSIISFSGSVSLTFTEENMDGKHNLLCGDKSSKVPLVDKRVRDCIIKYSKNIYKQTACINFSWLRLIIIALIVYFPIRYLVNKTSKTLFLWYDLLGLITYPILLLINYLWSYFPLKCKICGNLCLVTHECSKLCICNKNKASEEHSEECPIITRTAEKNKKYNWASIEWFHLIVNTKISLSFLKAVTETLIGFLILSQMPMSMAQTAQCLDSCYYVPGCDRFVTNRYDKCPEKDQCFCAIKENSIVESNFLTNVVTEGPMDCIPYQECKGRITENALVTFVKCRFGCEYASIFQSKPLDNGFLEYSGDTLGLNAVNLHFMKRLRNGIIDFYNKTEKYGYISGDALKSNESDIPESIFPRKSLIFDSVIDGKYRYMIEESLLSGGGTVFSLNDKSSSTAQKFVVYIKKVGIQYDVSEQYTTAPIQSTHTDFFSTCTGKCSDCRKEQPITGYQDFCITPTSYWGCEEVWCLAINEGATCGFCRNVYDMDQSFRIYSVIKSTIKSEVCISGFVGAKCFTVSEEVPSESGFSQADILADFHNDGLTIGQLIAHGPDSHVYAGNIARLNDPSKMFGHPQLSHQGDPIFSKKTLDTNDLSWDCSAIGKKTVTIKSCGYDTYRFKTGLNQISDIPVQFTDQNSFYMEKIFSLGKLKIVLDLPSELFKTVPKKPILSSVSLSCKGCFLCSQGLRCAASFISDITFSARLTMKQCSLSTYQIAVKKGANKYNLTMFCTSNPEKQKMIIEPEGDKSYSVEALVDSVTVLEPENIIDQNDQYAHEEQQYNSDTSVWSFWDYVKSPFNFIASYFGSFFDTVRVVLLILFVFALAYLCSIVATMCRGYVRNKSYKTKYIEDTNDYSLVSTSSGRDTITRRRPPLDFSGI</sequence>
<comment type="subunit">
    <text evidence="24">Homodimer; disulfide-linked. Heterodimer with Glycoprotein C. Interacts with nucleoprotein.</text>
</comment>
<reference evidence="28" key="1">
    <citation type="journal article" date="2017" name="J. Virol. Methods">
        <title>An efficient and high fidelity method for amplification, cloning and sequencing of complete tospovirus genomic RNA segments.</title>
        <authorList>
            <person name="Marshall S.H."/>
            <person name="Adegbola R.O."/>
            <person name="Adkins S."/>
            <person name="Naidu R.A."/>
        </authorList>
    </citation>
    <scope>NUCLEOTIDE SEQUENCE</scope>
    <source>
        <strain evidence="28">Basil-A</strain>
    </source>
</reference>
<dbReference type="GO" id="GO:0039654">
    <property type="term" value="P:fusion of virus membrane with host endosome membrane"/>
    <property type="evidence" value="ECO:0007669"/>
    <property type="project" value="UniProtKB-KW"/>
</dbReference>
<keyword evidence="16 26" id="KW-0472">Membrane</keyword>
<feature type="transmembrane region" description="Helical" evidence="26">
    <location>
        <begin position="324"/>
        <end position="342"/>
    </location>
</feature>
<evidence type="ECO:0000259" key="27">
    <source>
        <dbReference type="Pfam" id="PF03557"/>
    </source>
</evidence>
<dbReference type="GO" id="GO:0044178">
    <property type="term" value="C:host cell Golgi membrane"/>
    <property type="evidence" value="ECO:0007669"/>
    <property type="project" value="UniProtKB-SubCell"/>
</dbReference>
<feature type="domain" description="Bunyavirus glycoprotein G1" evidence="27">
    <location>
        <begin position="638"/>
        <end position="1021"/>
    </location>
</feature>
<feature type="transmembrane region" description="Helical" evidence="26">
    <location>
        <begin position="1072"/>
        <end position="1097"/>
    </location>
</feature>
<dbReference type="GO" id="GO:0044003">
    <property type="term" value="P:symbiont-mediated perturbation of host process"/>
    <property type="evidence" value="ECO:0007669"/>
    <property type="project" value="InterPro"/>
</dbReference>
<comment type="similarity">
    <text evidence="4">Belongs to the tospovirus envelope glycoprotein family.</text>
</comment>
<evidence type="ECO:0000256" key="10">
    <source>
        <dbReference type="ARBA" id="ARBA00022692"/>
    </source>
</evidence>
<keyword evidence="15 26" id="KW-1133">Transmembrane helix</keyword>
<evidence type="ECO:0000256" key="13">
    <source>
        <dbReference type="ARBA" id="ARBA00022844"/>
    </source>
</evidence>
<dbReference type="InterPro" id="IPR005167">
    <property type="entry name" value="Bunya_G1"/>
</dbReference>
<evidence type="ECO:0000256" key="5">
    <source>
        <dbReference type="ARBA" id="ARBA00015294"/>
    </source>
</evidence>
<dbReference type="InterPro" id="IPR014414">
    <property type="entry name" value="M_poly_TospoV"/>
</dbReference>
<evidence type="ECO:0000256" key="23">
    <source>
        <dbReference type="ARBA" id="ARBA00046024"/>
    </source>
</evidence>
<name>A0A1V0FW34_INSV</name>
<evidence type="ECO:0000256" key="20">
    <source>
        <dbReference type="ARBA" id="ARBA00023296"/>
    </source>
</evidence>
<evidence type="ECO:0000256" key="8">
    <source>
        <dbReference type="ARBA" id="ARBA00022581"/>
    </source>
</evidence>
<accession>A0A1V0FW34</accession>
<proteinExistence type="inferred from homology"/>
<evidence type="ECO:0000256" key="19">
    <source>
        <dbReference type="ARBA" id="ARBA00023184"/>
    </source>
</evidence>
<keyword evidence="20" id="KW-1160">Virus entry into host cell</keyword>
<evidence type="ECO:0000256" key="14">
    <source>
        <dbReference type="ARBA" id="ARBA00022870"/>
    </source>
</evidence>
<keyword evidence="18" id="KW-0325">Glycoprotein</keyword>
<organism evidence="28">
    <name type="scientific">Impatiens necrotic spot virus</name>
    <name type="common">INSV</name>
    <dbReference type="NCBI Taxonomy" id="11612"/>
    <lineage>
        <taxon>Viruses</taxon>
        <taxon>Riboviria</taxon>
        <taxon>Orthornavirae</taxon>
        <taxon>Negarnaviricota</taxon>
        <taxon>Polyploviricotina</taxon>
        <taxon>Bunyaviricetes</taxon>
        <taxon>Elliovirales</taxon>
        <taxon>Tospoviridae</taxon>
        <taxon>Orthotospovirus</taxon>
        <taxon>Orthotospovirus impatiensnecromaculae</taxon>
    </lineage>
</organism>
<keyword evidence="6" id="KW-1168">Fusion of virus membrane with host membrane</keyword>